<dbReference type="RefSeq" id="XP_033585516.1">
    <property type="nucleotide sequence ID" value="XM_033738410.1"/>
</dbReference>
<dbReference type="AlphaFoldDB" id="A0A6A6PGN6"/>
<dbReference type="Proteomes" id="UP000799767">
    <property type="component" value="Unassembled WGS sequence"/>
</dbReference>
<feature type="domain" description="DUF1989" evidence="2">
    <location>
        <begin position="221"/>
        <end position="375"/>
    </location>
</feature>
<evidence type="ECO:0000313" key="3">
    <source>
        <dbReference type="EMBL" id="KAF2478946.1"/>
    </source>
</evidence>
<feature type="compositionally biased region" description="Polar residues" evidence="1">
    <location>
        <begin position="425"/>
        <end position="437"/>
    </location>
</feature>
<dbReference type="PANTHER" id="PTHR31527">
    <property type="entry name" value="RE64534P"/>
    <property type="match status" value="1"/>
</dbReference>
<dbReference type="Pfam" id="PF09347">
    <property type="entry name" value="DUF1989"/>
    <property type="match status" value="1"/>
</dbReference>
<feature type="compositionally biased region" description="Low complexity" evidence="1">
    <location>
        <begin position="450"/>
        <end position="474"/>
    </location>
</feature>
<name>A0A6A6PGN6_9PEZI</name>
<gene>
    <name evidence="3" type="ORF">BDY17DRAFT_46235</name>
</gene>
<sequence>MADLQLIPARHATATFVPAGQVIKIVNTSGTQVIDTWAFALPKPDPKPEGQQQDQGQVDEEQQAKKTSKQRASQPTASKTSKKPADLPSQEEAEKATQQARAEEDNAQPAQSSTWASYVPTKIWPLSKGDASKESSADTETEQQKNSRTWSSYFPSGKGISNYIPGTAKNTVSGFASLHKRDPNKSYMEQLQDFSRTPVGAAGLAALTGSGWGGSTFAGYQAWNAQNAANAAPMEYMSMQHTRAATLHLRPKVNDTFVSNFREPLLTLIEDSSSGIHDTLIPACDPARYKGLGVENWEEHGSCAENLVLALEELNKRAGLKGAKGVGADLTINSVPAPLNLFMNIPWDEAGDIDFAKPQCKKNDFVRLKAERDVVVVMSACPQDITDVNNKEPTDAHFVVEGEEDAAPAIKRTQHTRKRPPPRKISSSHATSTQGTETGAPASQRPPAPQRKTVAQKQQPTAAPTPAAKPASTDAPKKKPVPPPVAPQKRAANPTGGSGQAKPGPAPATVEKKKPRKLNAISRTAT</sequence>
<keyword evidence="4" id="KW-1185">Reference proteome</keyword>
<dbReference type="GeneID" id="54479412"/>
<evidence type="ECO:0000259" key="2">
    <source>
        <dbReference type="Pfam" id="PF09347"/>
    </source>
</evidence>
<dbReference type="EMBL" id="MU001642">
    <property type="protein sequence ID" value="KAF2478946.1"/>
    <property type="molecule type" value="Genomic_DNA"/>
</dbReference>
<feature type="compositionally biased region" description="Basic residues" evidence="1">
    <location>
        <begin position="412"/>
        <end position="422"/>
    </location>
</feature>
<protein>
    <recommendedName>
        <fullName evidence="2">DUF1989 domain-containing protein</fullName>
    </recommendedName>
</protein>
<feature type="compositionally biased region" description="Polar residues" evidence="1">
    <location>
        <begin position="144"/>
        <end position="153"/>
    </location>
</feature>
<reference evidence="3" key="1">
    <citation type="journal article" date="2020" name="Stud. Mycol.">
        <title>101 Dothideomycetes genomes: a test case for predicting lifestyles and emergence of pathogens.</title>
        <authorList>
            <person name="Haridas S."/>
            <person name="Albert R."/>
            <person name="Binder M."/>
            <person name="Bloem J."/>
            <person name="Labutti K."/>
            <person name="Salamov A."/>
            <person name="Andreopoulos B."/>
            <person name="Baker S."/>
            <person name="Barry K."/>
            <person name="Bills G."/>
            <person name="Bluhm B."/>
            <person name="Cannon C."/>
            <person name="Castanera R."/>
            <person name="Culley D."/>
            <person name="Daum C."/>
            <person name="Ezra D."/>
            <person name="Gonzalez J."/>
            <person name="Henrissat B."/>
            <person name="Kuo A."/>
            <person name="Liang C."/>
            <person name="Lipzen A."/>
            <person name="Lutzoni F."/>
            <person name="Magnuson J."/>
            <person name="Mondo S."/>
            <person name="Nolan M."/>
            <person name="Ohm R."/>
            <person name="Pangilinan J."/>
            <person name="Park H.-J."/>
            <person name="Ramirez L."/>
            <person name="Alfaro M."/>
            <person name="Sun H."/>
            <person name="Tritt A."/>
            <person name="Yoshinaga Y."/>
            <person name="Zwiers L.-H."/>
            <person name="Turgeon B."/>
            <person name="Goodwin S."/>
            <person name="Spatafora J."/>
            <person name="Crous P."/>
            <person name="Grigoriev I."/>
        </authorList>
    </citation>
    <scope>NUCLEOTIDE SEQUENCE</scope>
    <source>
        <strain evidence="3">CBS 113389</strain>
    </source>
</reference>
<proteinExistence type="predicted"/>
<dbReference type="PANTHER" id="PTHR31527:SF0">
    <property type="entry name" value="RE64534P"/>
    <property type="match status" value="1"/>
</dbReference>
<feature type="region of interest" description="Disordered" evidence="1">
    <location>
        <begin position="401"/>
        <end position="526"/>
    </location>
</feature>
<evidence type="ECO:0000313" key="4">
    <source>
        <dbReference type="Proteomes" id="UP000799767"/>
    </source>
</evidence>
<feature type="compositionally biased region" description="Polar residues" evidence="1">
    <location>
        <begin position="70"/>
        <end position="79"/>
    </location>
</feature>
<organism evidence="3 4">
    <name type="scientific">Neohortaea acidophila</name>
    <dbReference type="NCBI Taxonomy" id="245834"/>
    <lineage>
        <taxon>Eukaryota</taxon>
        <taxon>Fungi</taxon>
        <taxon>Dikarya</taxon>
        <taxon>Ascomycota</taxon>
        <taxon>Pezizomycotina</taxon>
        <taxon>Dothideomycetes</taxon>
        <taxon>Dothideomycetidae</taxon>
        <taxon>Mycosphaerellales</taxon>
        <taxon>Teratosphaeriaceae</taxon>
        <taxon>Neohortaea</taxon>
    </lineage>
</organism>
<dbReference type="InterPro" id="IPR018959">
    <property type="entry name" value="DUF1989"/>
</dbReference>
<accession>A0A6A6PGN6</accession>
<feature type="region of interest" description="Disordered" evidence="1">
    <location>
        <begin position="40"/>
        <end position="153"/>
    </location>
</feature>
<evidence type="ECO:0000256" key="1">
    <source>
        <dbReference type="SAM" id="MobiDB-lite"/>
    </source>
</evidence>
<dbReference type="OrthoDB" id="504708at2759"/>